<organism evidence="6 7">
    <name type="scientific">Halorubrum aidingense JCM 13560</name>
    <dbReference type="NCBI Taxonomy" id="1230454"/>
    <lineage>
        <taxon>Archaea</taxon>
        <taxon>Methanobacteriati</taxon>
        <taxon>Methanobacteriota</taxon>
        <taxon>Stenosarchaea group</taxon>
        <taxon>Halobacteria</taxon>
        <taxon>Halobacteriales</taxon>
        <taxon>Haloferacaceae</taxon>
        <taxon>Halorubrum</taxon>
    </lineage>
</organism>
<dbReference type="PATRIC" id="fig|1230454.4.peg.1342"/>
<evidence type="ECO:0000313" key="7">
    <source>
        <dbReference type="Proteomes" id="UP000011575"/>
    </source>
</evidence>
<dbReference type="STRING" id="1230454.C461_06624"/>
<evidence type="ECO:0000256" key="4">
    <source>
        <dbReference type="SAM" id="MobiDB-lite"/>
    </source>
</evidence>
<accession>M0PHH3</accession>
<dbReference type="Gene3D" id="3.30.930.10">
    <property type="entry name" value="Bira Bifunctional Protein, Domain 2"/>
    <property type="match status" value="1"/>
</dbReference>
<evidence type="ECO:0000259" key="5">
    <source>
        <dbReference type="PROSITE" id="PS51733"/>
    </source>
</evidence>
<dbReference type="GO" id="GO:0005737">
    <property type="term" value="C:cytoplasm"/>
    <property type="evidence" value="ECO:0007669"/>
    <property type="project" value="TreeGrafter"/>
</dbReference>
<dbReference type="Pfam" id="PF02237">
    <property type="entry name" value="BPL_C"/>
    <property type="match status" value="1"/>
</dbReference>
<dbReference type="GO" id="GO:0005524">
    <property type="term" value="F:ATP binding"/>
    <property type="evidence" value="ECO:0007669"/>
    <property type="project" value="UniProtKB-KW"/>
</dbReference>
<dbReference type="Proteomes" id="UP000011575">
    <property type="component" value="Unassembled WGS sequence"/>
</dbReference>
<evidence type="ECO:0000256" key="3">
    <source>
        <dbReference type="ARBA" id="ARBA00022840"/>
    </source>
</evidence>
<dbReference type="Gene3D" id="2.30.30.100">
    <property type="match status" value="1"/>
</dbReference>
<dbReference type="InterPro" id="IPR004408">
    <property type="entry name" value="Biotin_CoA_COase_ligase"/>
</dbReference>
<dbReference type="PANTHER" id="PTHR12835">
    <property type="entry name" value="BIOTIN PROTEIN LIGASE"/>
    <property type="match status" value="1"/>
</dbReference>
<dbReference type="InterPro" id="IPR036390">
    <property type="entry name" value="WH_DNA-bd_sf"/>
</dbReference>
<keyword evidence="2" id="KW-0547">Nucleotide-binding</keyword>
<dbReference type="GO" id="GO:0004077">
    <property type="term" value="F:biotin--[biotin carboxyl-carrier protein] ligase activity"/>
    <property type="evidence" value="ECO:0007669"/>
    <property type="project" value="InterPro"/>
</dbReference>
<dbReference type="InterPro" id="IPR003142">
    <property type="entry name" value="BPL_C"/>
</dbReference>
<dbReference type="CDD" id="cd16442">
    <property type="entry name" value="BPL"/>
    <property type="match status" value="1"/>
</dbReference>
<dbReference type="InterPro" id="IPR036388">
    <property type="entry name" value="WH-like_DNA-bd_sf"/>
</dbReference>
<dbReference type="EMBL" id="AOJI01000019">
    <property type="protein sequence ID" value="EMA68235.1"/>
    <property type="molecule type" value="Genomic_DNA"/>
</dbReference>
<dbReference type="GO" id="GO:0006355">
    <property type="term" value="P:regulation of DNA-templated transcription"/>
    <property type="evidence" value="ECO:0007669"/>
    <property type="project" value="InterPro"/>
</dbReference>
<dbReference type="Gene3D" id="1.10.10.10">
    <property type="entry name" value="Winged helix-like DNA-binding domain superfamily/Winged helix DNA-binding domain"/>
    <property type="match status" value="1"/>
</dbReference>
<dbReference type="InterPro" id="IPR030855">
    <property type="entry name" value="Bifunct_BirA"/>
</dbReference>
<dbReference type="PROSITE" id="PS51733">
    <property type="entry name" value="BPL_LPL_CATALYTIC"/>
    <property type="match status" value="1"/>
</dbReference>
<keyword evidence="1 6" id="KW-0436">Ligase</keyword>
<evidence type="ECO:0000313" key="6">
    <source>
        <dbReference type="EMBL" id="EMA68235.1"/>
    </source>
</evidence>
<dbReference type="SUPFAM" id="SSF50037">
    <property type="entry name" value="C-terminal domain of transcriptional repressors"/>
    <property type="match status" value="1"/>
</dbReference>
<dbReference type="AlphaFoldDB" id="M0PHH3"/>
<dbReference type="InterPro" id="IPR004143">
    <property type="entry name" value="BPL_LPL_catalytic"/>
</dbReference>
<dbReference type="InterPro" id="IPR013196">
    <property type="entry name" value="HTH_11"/>
</dbReference>
<feature type="region of interest" description="Disordered" evidence="4">
    <location>
        <begin position="263"/>
        <end position="285"/>
    </location>
</feature>
<evidence type="ECO:0000256" key="1">
    <source>
        <dbReference type="ARBA" id="ARBA00022598"/>
    </source>
</evidence>
<feature type="domain" description="BPL/LPL catalytic" evidence="5">
    <location>
        <begin position="87"/>
        <end position="306"/>
    </location>
</feature>
<feature type="region of interest" description="Disordered" evidence="4">
    <location>
        <begin position="1"/>
        <end position="27"/>
    </location>
</feature>
<comment type="caution">
    <text evidence="6">The sequence shown here is derived from an EMBL/GenBank/DDBJ whole genome shotgun (WGS) entry which is preliminary data.</text>
</comment>
<dbReference type="SUPFAM" id="SSF55681">
    <property type="entry name" value="Class II aaRS and biotin synthetases"/>
    <property type="match status" value="1"/>
</dbReference>
<dbReference type="InterPro" id="IPR008988">
    <property type="entry name" value="Transcriptional_repressor_C"/>
</dbReference>
<name>M0PHH3_9EURY</name>
<dbReference type="PANTHER" id="PTHR12835:SF5">
    <property type="entry name" value="BIOTIN--PROTEIN LIGASE"/>
    <property type="match status" value="1"/>
</dbReference>
<dbReference type="HAMAP" id="MF_00978">
    <property type="entry name" value="Bifunct_BirA"/>
    <property type="match status" value="1"/>
</dbReference>
<dbReference type="InterPro" id="IPR011991">
    <property type="entry name" value="ArsR-like_HTH"/>
</dbReference>
<dbReference type="Pfam" id="PF08279">
    <property type="entry name" value="HTH_11"/>
    <property type="match status" value="1"/>
</dbReference>
<protein>
    <submittedName>
        <fullName evidence="6">Biotin--acetyl-CoA-carboxylase ligase</fullName>
    </submittedName>
</protein>
<keyword evidence="7" id="KW-1185">Reference proteome</keyword>
<evidence type="ECO:0000256" key="2">
    <source>
        <dbReference type="ARBA" id="ARBA00022741"/>
    </source>
</evidence>
<reference evidence="6 7" key="1">
    <citation type="journal article" date="2014" name="PLoS Genet.">
        <title>Phylogenetically driven sequencing of extremely halophilic archaea reveals strategies for static and dynamic osmo-response.</title>
        <authorList>
            <person name="Becker E.A."/>
            <person name="Seitzer P.M."/>
            <person name="Tritt A."/>
            <person name="Larsen D."/>
            <person name="Krusor M."/>
            <person name="Yao A.I."/>
            <person name="Wu D."/>
            <person name="Madern D."/>
            <person name="Eisen J.A."/>
            <person name="Darling A.E."/>
            <person name="Facciotti M.T."/>
        </authorList>
    </citation>
    <scope>NUCLEOTIDE SEQUENCE [LARGE SCALE GENOMIC DNA]</scope>
    <source>
        <strain evidence="6 7">JCM 13560</strain>
    </source>
</reference>
<gene>
    <name evidence="6" type="ORF">C461_06624</name>
</gene>
<dbReference type="Pfam" id="PF03099">
    <property type="entry name" value="BPL_LplA_LipB"/>
    <property type="match status" value="1"/>
</dbReference>
<sequence>MSSVRGPLGSVRREPGTTFGAPGDGVGMDTRRALLDALEDGPVSGPDLAEALGVSRAAVWKAVEALREEGFVVESTGEGYVAPASPGYSAAGIEFELDAPYAVEYHERLSSTNDRARELATAGAADVAVVADEQTGSRGRLDREWVAPSGGVWVSIVARPAVSPARAPLFTLAAAVAVADACREAGVDAHIKWPNDVLVGSDDAAEAEPDRSAATGRGGRKLAGILTEMEGEADRVSWIVVGIGVNADIDAAALPADATSLRAEVGADPDTDARSGNRSESGGEVDRRRIAATLLERFAALTGTDDGLDRILPAWRERSSTLGRRVRVETATGPVVGTAVDVESPGALVIETDEGRTRVHAGDCEPLRDADD</sequence>
<dbReference type="CDD" id="cd00090">
    <property type="entry name" value="HTH_ARSR"/>
    <property type="match status" value="1"/>
</dbReference>
<dbReference type="SUPFAM" id="SSF46785">
    <property type="entry name" value="Winged helix' DNA-binding domain"/>
    <property type="match status" value="1"/>
</dbReference>
<proteinExistence type="inferred from homology"/>
<dbReference type="NCBIfam" id="TIGR00121">
    <property type="entry name" value="birA_ligase"/>
    <property type="match status" value="1"/>
</dbReference>
<dbReference type="InterPro" id="IPR045864">
    <property type="entry name" value="aa-tRNA-synth_II/BPL/LPL"/>
</dbReference>
<keyword evidence="3" id="KW-0067">ATP-binding</keyword>